<evidence type="ECO:0000256" key="3">
    <source>
        <dbReference type="ARBA" id="ARBA00022692"/>
    </source>
</evidence>
<dbReference type="PANTHER" id="PTHR39087:SF2">
    <property type="entry name" value="UPF0104 MEMBRANE PROTEIN MJ1595"/>
    <property type="match status" value="1"/>
</dbReference>
<feature type="compositionally biased region" description="Basic and acidic residues" evidence="6">
    <location>
        <begin position="35"/>
        <end position="46"/>
    </location>
</feature>
<feature type="transmembrane region" description="Helical" evidence="7">
    <location>
        <begin position="398"/>
        <end position="425"/>
    </location>
</feature>
<dbReference type="AlphaFoldDB" id="A0A495W7L8"/>
<feature type="region of interest" description="Disordered" evidence="6">
    <location>
        <begin position="1"/>
        <end position="132"/>
    </location>
</feature>
<dbReference type="GO" id="GO:0005886">
    <property type="term" value="C:plasma membrane"/>
    <property type="evidence" value="ECO:0007669"/>
    <property type="project" value="UniProtKB-SubCell"/>
</dbReference>
<sequence>MTPENRRYPVRRSKRGPEATPRNTPHPGTPRPNTPHHDEPHHDEPGHSAPRSATPHQATSPPDEDQPHAPDHPRTPDHPATEHPTAAPPATEHPLAEHPATARRAAEHPTAEHPSTPTAPAAPTGAGTAAPPRTRTWLRATASAASLALAAYLVAAVVPAVAGVGWDAITDRLTDVGPLPLLGLTALWLAGLWAYTHVLTGSLPGLSHTRAFSLNAAGSAVSNLLPFGGAAGVAVTVVMASSWGFTARAITTSTIVTGLWNTLFRVALPLLALAVQGAAVLGHGVLAATLTTAAALAVAVVLVLRLRRLAGLLRGRARRFLVRLHRETARVVRAGWLGMTLGMTAYLALQALLLWCCLDLTGTGLSIPALVAAFAVSRLLTLAVITPGGFGVSENGTIALLVALGTPAAPAVAGVLLFAFFTYVLEIPLGGVLWLSWWVRRARSA</sequence>
<feature type="compositionally biased region" description="Basic and acidic residues" evidence="6">
    <location>
        <begin position="65"/>
        <end position="81"/>
    </location>
</feature>
<feature type="transmembrane region" description="Helical" evidence="7">
    <location>
        <begin position="258"/>
        <end position="279"/>
    </location>
</feature>
<feature type="compositionally biased region" description="Low complexity" evidence="6">
    <location>
        <begin position="112"/>
        <end position="132"/>
    </location>
</feature>
<dbReference type="InterPro" id="IPR022791">
    <property type="entry name" value="L-PG_synthase/AglD"/>
</dbReference>
<dbReference type="Proteomes" id="UP000282084">
    <property type="component" value="Unassembled WGS sequence"/>
</dbReference>
<feature type="transmembrane region" description="Helical" evidence="7">
    <location>
        <begin position="149"/>
        <end position="169"/>
    </location>
</feature>
<name>A0A495W7L8_9PSEU</name>
<feature type="transmembrane region" description="Helical" evidence="7">
    <location>
        <begin position="334"/>
        <end position="355"/>
    </location>
</feature>
<feature type="transmembrane region" description="Helical" evidence="7">
    <location>
        <begin position="285"/>
        <end position="306"/>
    </location>
</feature>
<evidence type="ECO:0000313" key="9">
    <source>
        <dbReference type="Proteomes" id="UP000282084"/>
    </source>
</evidence>
<reference evidence="8 9" key="1">
    <citation type="submission" date="2018-10" db="EMBL/GenBank/DDBJ databases">
        <title>Sequencing the genomes of 1000 actinobacteria strains.</title>
        <authorList>
            <person name="Klenk H.-P."/>
        </authorList>
    </citation>
    <scope>NUCLEOTIDE SEQUENCE [LARGE SCALE GENOMIC DNA]</scope>
    <source>
        <strain evidence="8 9">DSM 43800</strain>
    </source>
</reference>
<dbReference type="PANTHER" id="PTHR39087">
    <property type="entry name" value="UPF0104 MEMBRANE PROTEIN MJ1595"/>
    <property type="match status" value="1"/>
</dbReference>
<feature type="transmembrane region" description="Helical" evidence="7">
    <location>
        <begin position="181"/>
        <end position="204"/>
    </location>
</feature>
<keyword evidence="3 7" id="KW-0812">Transmembrane</keyword>
<evidence type="ECO:0000256" key="5">
    <source>
        <dbReference type="ARBA" id="ARBA00023136"/>
    </source>
</evidence>
<dbReference type="Pfam" id="PF03706">
    <property type="entry name" value="LPG_synthase_TM"/>
    <property type="match status" value="1"/>
</dbReference>
<evidence type="ECO:0000256" key="7">
    <source>
        <dbReference type="SAM" id="Phobius"/>
    </source>
</evidence>
<comment type="caution">
    <text evidence="8">The sequence shown here is derived from an EMBL/GenBank/DDBJ whole genome shotgun (WGS) entry which is preliminary data.</text>
</comment>
<feature type="transmembrane region" description="Helical" evidence="7">
    <location>
        <begin position="367"/>
        <end position="386"/>
    </location>
</feature>
<protein>
    <submittedName>
        <fullName evidence="8">Uncharacterized membrane protein YbhN (UPF0104 family)</fullName>
    </submittedName>
</protein>
<gene>
    <name evidence="8" type="ORF">C8E97_6456</name>
</gene>
<feature type="compositionally biased region" description="Low complexity" evidence="6">
    <location>
        <begin position="82"/>
        <end position="99"/>
    </location>
</feature>
<keyword evidence="4 7" id="KW-1133">Transmembrane helix</keyword>
<feature type="transmembrane region" description="Helical" evidence="7">
    <location>
        <begin position="224"/>
        <end position="246"/>
    </location>
</feature>
<keyword evidence="5 7" id="KW-0472">Membrane</keyword>
<dbReference type="EMBL" id="RBXO01000001">
    <property type="protein sequence ID" value="RKT57731.1"/>
    <property type="molecule type" value="Genomic_DNA"/>
</dbReference>
<evidence type="ECO:0000256" key="2">
    <source>
        <dbReference type="ARBA" id="ARBA00022475"/>
    </source>
</evidence>
<keyword evidence="9" id="KW-1185">Reference proteome</keyword>
<evidence type="ECO:0000256" key="1">
    <source>
        <dbReference type="ARBA" id="ARBA00004651"/>
    </source>
</evidence>
<evidence type="ECO:0000256" key="4">
    <source>
        <dbReference type="ARBA" id="ARBA00022989"/>
    </source>
</evidence>
<keyword evidence="2" id="KW-1003">Cell membrane</keyword>
<evidence type="ECO:0000313" key="8">
    <source>
        <dbReference type="EMBL" id="RKT57731.1"/>
    </source>
</evidence>
<proteinExistence type="predicted"/>
<evidence type="ECO:0000256" key="6">
    <source>
        <dbReference type="SAM" id="MobiDB-lite"/>
    </source>
</evidence>
<comment type="subcellular location">
    <subcellularLocation>
        <location evidence="1">Cell membrane</location>
        <topology evidence="1">Multi-pass membrane protein</topology>
    </subcellularLocation>
</comment>
<accession>A0A495W7L8</accession>
<organism evidence="8 9">
    <name type="scientific">Saccharothrix australiensis</name>
    <dbReference type="NCBI Taxonomy" id="2072"/>
    <lineage>
        <taxon>Bacteria</taxon>
        <taxon>Bacillati</taxon>
        <taxon>Actinomycetota</taxon>
        <taxon>Actinomycetes</taxon>
        <taxon>Pseudonocardiales</taxon>
        <taxon>Pseudonocardiaceae</taxon>
        <taxon>Saccharothrix</taxon>
    </lineage>
</organism>